<sequence>MGSATVGSLTTAASSPSAWEFFLPHIESVKEKGPVFFNGIHLTLSDSTLEWAALSVIDVEDLINVDFVKRRAPAPERRCRVRDGPGNKVLTADFSGTKRRHETFQRAVISKAI</sequence>
<proteinExistence type="predicted"/>
<accession>A0A6A4S3X2</accession>
<gene>
    <name evidence="1" type="ORF">F2P81_021067</name>
</gene>
<evidence type="ECO:0000313" key="1">
    <source>
        <dbReference type="EMBL" id="KAF0026330.1"/>
    </source>
</evidence>
<dbReference type="AlphaFoldDB" id="A0A6A4S3X2"/>
<comment type="caution">
    <text evidence="1">The sequence shown here is derived from an EMBL/GenBank/DDBJ whole genome shotgun (WGS) entry which is preliminary data.</text>
</comment>
<organism evidence="1 2">
    <name type="scientific">Scophthalmus maximus</name>
    <name type="common">Turbot</name>
    <name type="synonym">Psetta maxima</name>
    <dbReference type="NCBI Taxonomy" id="52904"/>
    <lineage>
        <taxon>Eukaryota</taxon>
        <taxon>Metazoa</taxon>
        <taxon>Chordata</taxon>
        <taxon>Craniata</taxon>
        <taxon>Vertebrata</taxon>
        <taxon>Euteleostomi</taxon>
        <taxon>Actinopterygii</taxon>
        <taxon>Neopterygii</taxon>
        <taxon>Teleostei</taxon>
        <taxon>Neoteleostei</taxon>
        <taxon>Acanthomorphata</taxon>
        <taxon>Carangaria</taxon>
        <taxon>Pleuronectiformes</taxon>
        <taxon>Pleuronectoidei</taxon>
        <taxon>Scophthalmidae</taxon>
        <taxon>Scophthalmus</taxon>
    </lineage>
</organism>
<dbReference type="EMBL" id="VEVO01000019">
    <property type="protein sequence ID" value="KAF0026330.1"/>
    <property type="molecule type" value="Genomic_DNA"/>
</dbReference>
<name>A0A6A4S3X2_SCOMX</name>
<dbReference type="Proteomes" id="UP000438429">
    <property type="component" value="Unassembled WGS sequence"/>
</dbReference>
<evidence type="ECO:0000313" key="2">
    <source>
        <dbReference type="Proteomes" id="UP000438429"/>
    </source>
</evidence>
<protein>
    <submittedName>
        <fullName evidence="1">Uncharacterized protein</fullName>
    </submittedName>
</protein>
<reference evidence="1 2" key="1">
    <citation type="submission" date="2019-06" db="EMBL/GenBank/DDBJ databases">
        <title>Draft genomes of female and male turbot (Scophthalmus maximus).</title>
        <authorList>
            <person name="Xu H."/>
            <person name="Xu X.-W."/>
            <person name="Shao C."/>
            <person name="Chen S."/>
        </authorList>
    </citation>
    <scope>NUCLEOTIDE SEQUENCE [LARGE SCALE GENOMIC DNA]</scope>
    <source>
        <strain evidence="1">Ysfricsl-2016a</strain>
        <tissue evidence="1">Blood</tissue>
    </source>
</reference>